<reference evidence="2" key="1">
    <citation type="journal article" date="2013" name="Genome Announc.">
        <title>Complete Chromosome Sequence of Carnobacterium maltaromaticum LMA 28.</title>
        <authorList>
            <person name="Cailliez-Grimal C."/>
            <person name="Chaillou S."/>
            <person name="Anba-Mondoloni J."/>
            <person name="Loux V."/>
            <person name="Afzal M.I."/>
            <person name="Rahman A."/>
            <person name="Kergourlay G."/>
            <person name="Champomier-Verges M.C."/>
            <person name="Zagorec M."/>
            <person name="Dalgaard P."/>
            <person name="Leisner J.J."/>
            <person name="Prevost H."/>
            <person name="Revol-Junelles A.M."/>
            <person name="Borges F."/>
        </authorList>
    </citation>
    <scope>NUCLEOTIDE SEQUENCE</scope>
    <source>
        <strain evidence="2">LMA28</strain>
    </source>
</reference>
<keyword evidence="2" id="KW-1185">Reference proteome</keyword>
<evidence type="ECO:0000313" key="2">
    <source>
        <dbReference type="Proteomes" id="UP000000212"/>
    </source>
</evidence>
<evidence type="ECO:0000313" key="1">
    <source>
        <dbReference type="EMBL" id="CCO09834.2"/>
    </source>
</evidence>
<dbReference type="Proteomes" id="UP000000212">
    <property type="component" value="Chromosome"/>
</dbReference>
<name>K8E1V9_CARML</name>
<accession>K8E1V9</accession>
<organism evidence="1 2">
    <name type="scientific">Carnobacterium maltaromaticum LMA28</name>
    <dbReference type="NCBI Taxonomy" id="1234679"/>
    <lineage>
        <taxon>Bacteria</taxon>
        <taxon>Bacillati</taxon>
        <taxon>Bacillota</taxon>
        <taxon>Bacilli</taxon>
        <taxon>Lactobacillales</taxon>
        <taxon>Carnobacteriaceae</taxon>
        <taxon>Carnobacterium</taxon>
    </lineage>
</organism>
<sequence>MSHLDGLALAEKIRNSEVTPTKLIEEAFKKLSQKIRHLILSLPHVFQKR</sequence>
<dbReference type="STRING" id="1234679.BN424_354"/>
<protein>
    <submittedName>
        <fullName evidence="1">Uncharacterized protein</fullName>
    </submittedName>
</protein>
<gene>
    <name evidence="1" type="ORF">BN424_354</name>
</gene>
<dbReference type="HOGENOM" id="CLU_3133662_0_0_9"/>
<dbReference type="KEGG" id="cml:BN424_354"/>
<dbReference type="EMBL" id="HE999757">
    <property type="protein sequence ID" value="CCO09834.2"/>
    <property type="molecule type" value="Genomic_DNA"/>
</dbReference>
<dbReference type="AlphaFoldDB" id="K8E1V9"/>
<proteinExistence type="predicted"/>